<accession>A0A426TYA9</accession>
<dbReference type="InterPro" id="IPR013383">
    <property type="entry name" value="CRISPR-assoc_prot_DxTHG_CS"/>
</dbReference>
<comment type="caution">
    <text evidence="1">The sequence shown here is derived from an EMBL/GenBank/DDBJ whole genome shotgun (WGS) entry which is preliminary data.</text>
</comment>
<dbReference type="NCBIfam" id="TIGR02549">
    <property type="entry name" value="CRISPR_DxTHG"/>
    <property type="match status" value="1"/>
</dbReference>
<evidence type="ECO:0000313" key="1">
    <source>
        <dbReference type="EMBL" id="RRR70860.1"/>
    </source>
</evidence>
<dbReference type="NCBIfam" id="TIGR02221">
    <property type="entry name" value="cas_TM1812"/>
    <property type="match status" value="1"/>
</dbReference>
<sequence>MAHKAISFLGYTPPDRPYRETTYQFAGQTCTTPFMTEATARFFQDELDLLLVLVTPEAKQQNLAALRNRLPHPKRLKPVDIPSSQDTASLWAMFHAIAGEIEPGDHITFDITNGFRSLPLLALLAASFVRVVRGAHVERMIYGAYDATSGSVTPVFDLSPLLALLDWTTATDAFLKYGRADDLVDRMRQGQGAATNSLADTLATLTAGLQVSRPTEVQRAAACLGDQVKAVRSDPATPAPIGLLLDRISAEYTPLGHVEPTAPVHAREVLQGQVEIVQWYVGKGLYVQAITLAREWLVSWVVARAGGDLFAKADREYAEAAINGFPSVRMHERGRKVEVAVPAAMLAAADHQPLKLIWRATRDLRNDLGHTGMRPDPRLATEVHSQVERACGGLAGLLAEE</sequence>
<proteinExistence type="predicted"/>
<organism evidence="1 2">
    <name type="scientific">Candidatus Viridilinea halotolerans</name>
    <dbReference type="NCBI Taxonomy" id="2491704"/>
    <lineage>
        <taxon>Bacteria</taxon>
        <taxon>Bacillati</taxon>
        <taxon>Chloroflexota</taxon>
        <taxon>Chloroflexia</taxon>
        <taxon>Chloroflexales</taxon>
        <taxon>Chloroflexineae</taxon>
        <taxon>Oscillochloridaceae</taxon>
        <taxon>Candidatus Viridilinea</taxon>
    </lineage>
</organism>
<name>A0A426TYA9_9CHLR</name>
<protein>
    <submittedName>
        <fullName evidence="1">TIGR02221 family CRISPR-associated protein</fullName>
    </submittedName>
</protein>
<reference evidence="1 2" key="1">
    <citation type="submission" date="2018-12" db="EMBL/GenBank/DDBJ databases">
        <title>Genome Sequence of Candidatus Viridilinea halotolerans isolated from saline sulfide-rich spring.</title>
        <authorList>
            <person name="Grouzdev D.S."/>
            <person name="Burganskaya E.I."/>
            <person name="Krutkina M.S."/>
            <person name="Sukhacheva M.V."/>
            <person name="Gorlenko V.M."/>
        </authorList>
    </citation>
    <scope>NUCLEOTIDE SEQUENCE [LARGE SCALE GENOMIC DNA]</scope>
    <source>
        <strain evidence="1">Chok-6</strain>
    </source>
</reference>
<evidence type="ECO:0000313" key="2">
    <source>
        <dbReference type="Proteomes" id="UP000280307"/>
    </source>
</evidence>
<dbReference type="EMBL" id="RSAS01000488">
    <property type="protein sequence ID" value="RRR70860.1"/>
    <property type="molecule type" value="Genomic_DNA"/>
</dbReference>
<gene>
    <name evidence="1" type="ORF">EI684_12475</name>
</gene>
<dbReference type="AlphaFoldDB" id="A0A426TYA9"/>
<dbReference type="Proteomes" id="UP000280307">
    <property type="component" value="Unassembled WGS sequence"/>
</dbReference>
<dbReference type="InterPro" id="IPR011742">
    <property type="entry name" value="CRISPR-assoc_prot_TM1812"/>
</dbReference>